<dbReference type="OrthoDB" id="3060409at2759"/>
<dbReference type="Pfam" id="PF09286">
    <property type="entry name" value="Pro-kuma_activ"/>
    <property type="match status" value="1"/>
</dbReference>
<evidence type="ECO:0000256" key="2">
    <source>
        <dbReference type="SAM" id="SignalP"/>
    </source>
</evidence>
<protein>
    <submittedName>
        <fullName evidence="4">Pro-kumamolisin, activation domain-containing protein</fullName>
    </submittedName>
</protein>
<feature type="region of interest" description="Disordered" evidence="1">
    <location>
        <begin position="148"/>
        <end position="220"/>
    </location>
</feature>
<dbReference type="STRING" id="1884261.A0A5C3Q502"/>
<dbReference type="CDD" id="cd11377">
    <property type="entry name" value="Pro-peptidase_S53"/>
    <property type="match status" value="1"/>
</dbReference>
<dbReference type="SMART" id="SM00944">
    <property type="entry name" value="Pro-kuma_activ"/>
    <property type="match status" value="1"/>
</dbReference>
<dbReference type="InterPro" id="IPR015366">
    <property type="entry name" value="S53_propep"/>
</dbReference>
<dbReference type="PANTHER" id="PTHR14218:SF15">
    <property type="entry name" value="TRIPEPTIDYL-PEPTIDASE 1"/>
    <property type="match status" value="1"/>
</dbReference>
<accession>A0A5C3Q502</accession>
<name>A0A5C3Q502_9AGAR</name>
<evidence type="ECO:0000313" key="5">
    <source>
        <dbReference type="Proteomes" id="UP000305067"/>
    </source>
</evidence>
<gene>
    <name evidence="4" type="ORF">BDV98DRAFT_659047</name>
</gene>
<sequence>MVSFQFLFLAAAFATVSAELLPKRHYYRRQDVPNDFRALNAAPADDIISLRFALAPRDFGGLEERLYAASTPGDEQYEQYLSKDEVNAYMVPSEETVNAVSSWFSTHGLAIYPLVGETGDWIMVNATVAQANELLQAEYTVFEKFPTRYEQERPKTQNEGEEILQRDPPREGPSHRPSVPASCFFDNTVDNPYKFPPDERYKRPPAIPASPICTTFPTGT</sequence>
<dbReference type="SUPFAM" id="SSF54897">
    <property type="entry name" value="Protease propeptides/inhibitors"/>
    <property type="match status" value="1"/>
</dbReference>
<feature type="signal peptide" evidence="2">
    <location>
        <begin position="1"/>
        <end position="18"/>
    </location>
</feature>
<keyword evidence="2" id="KW-0732">Signal</keyword>
<feature type="chain" id="PRO_5023013518" evidence="2">
    <location>
        <begin position="19"/>
        <end position="220"/>
    </location>
</feature>
<dbReference type="InterPro" id="IPR050819">
    <property type="entry name" value="Tripeptidyl-peptidase_I"/>
</dbReference>
<keyword evidence="5" id="KW-1185">Reference proteome</keyword>
<dbReference type="Proteomes" id="UP000305067">
    <property type="component" value="Unassembled WGS sequence"/>
</dbReference>
<evidence type="ECO:0000256" key="1">
    <source>
        <dbReference type="SAM" id="MobiDB-lite"/>
    </source>
</evidence>
<reference evidence="4 5" key="1">
    <citation type="journal article" date="2019" name="Nat. Ecol. Evol.">
        <title>Megaphylogeny resolves global patterns of mushroom evolution.</title>
        <authorList>
            <person name="Varga T."/>
            <person name="Krizsan K."/>
            <person name="Foldi C."/>
            <person name="Dima B."/>
            <person name="Sanchez-Garcia M."/>
            <person name="Sanchez-Ramirez S."/>
            <person name="Szollosi G.J."/>
            <person name="Szarkandi J.G."/>
            <person name="Papp V."/>
            <person name="Albert L."/>
            <person name="Andreopoulos W."/>
            <person name="Angelini C."/>
            <person name="Antonin V."/>
            <person name="Barry K.W."/>
            <person name="Bougher N.L."/>
            <person name="Buchanan P."/>
            <person name="Buyck B."/>
            <person name="Bense V."/>
            <person name="Catcheside P."/>
            <person name="Chovatia M."/>
            <person name="Cooper J."/>
            <person name="Damon W."/>
            <person name="Desjardin D."/>
            <person name="Finy P."/>
            <person name="Geml J."/>
            <person name="Haridas S."/>
            <person name="Hughes K."/>
            <person name="Justo A."/>
            <person name="Karasinski D."/>
            <person name="Kautmanova I."/>
            <person name="Kiss B."/>
            <person name="Kocsube S."/>
            <person name="Kotiranta H."/>
            <person name="LaButti K.M."/>
            <person name="Lechner B.E."/>
            <person name="Liimatainen K."/>
            <person name="Lipzen A."/>
            <person name="Lukacs Z."/>
            <person name="Mihaltcheva S."/>
            <person name="Morgado L.N."/>
            <person name="Niskanen T."/>
            <person name="Noordeloos M.E."/>
            <person name="Ohm R.A."/>
            <person name="Ortiz-Santana B."/>
            <person name="Ovrebo C."/>
            <person name="Racz N."/>
            <person name="Riley R."/>
            <person name="Savchenko A."/>
            <person name="Shiryaev A."/>
            <person name="Soop K."/>
            <person name="Spirin V."/>
            <person name="Szebenyi C."/>
            <person name="Tomsovsky M."/>
            <person name="Tulloss R.E."/>
            <person name="Uehling J."/>
            <person name="Grigoriev I.V."/>
            <person name="Vagvolgyi C."/>
            <person name="Papp T."/>
            <person name="Martin F.M."/>
            <person name="Miettinen O."/>
            <person name="Hibbett D.S."/>
            <person name="Nagy L.G."/>
        </authorList>
    </citation>
    <scope>NUCLEOTIDE SEQUENCE [LARGE SCALE GENOMIC DNA]</scope>
    <source>
        <strain evidence="4 5">CBS 309.79</strain>
    </source>
</reference>
<dbReference type="GO" id="GO:0006508">
    <property type="term" value="P:proteolysis"/>
    <property type="evidence" value="ECO:0007669"/>
    <property type="project" value="TreeGrafter"/>
</dbReference>
<evidence type="ECO:0000313" key="4">
    <source>
        <dbReference type="EMBL" id="TFK96606.1"/>
    </source>
</evidence>
<feature type="compositionally biased region" description="Basic and acidic residues" evidence="1">
    <location>
        <begin position="148"/>
        <end position="174"/>
    </location>
</feature>
<dbReference type="PANTHER" id="PTHR14218">
    <property type="entry name" value="PROTEASE S8 TRIPEPTIDYL PEPTIDASE I CLN2"/>
    <property type="match status" value="1"/>
</dbReference>
<organism evidence="4 5">
    <name type="scientific">Pterulicium gracile</name>
    <dbReference type="NCBI Taxonomy" id="1884261"/>
    <lineage>
        <taxon>Eukaryota</taxon>
        <taxon>Fungi</taxon>
        <taxon>Dikarya</taxon>
        <taxon>Basidiomycota</taxon>
        <taxon>Agaricomycotina</taxon>
        <taxon>Agaricomycetes</taxon>
        <taxon>Agaricomycetidae</taxon>
        <taxon>Agaricales</taxon>
        <taxon>Pleurotineae</taxon>
        <taxon>Pterulaceae</taxon>
        <taxon>Pterulicium</taxon>
    </lineage>
</organism>
<proteinExistence type="predicted"/>
<evidence type="ECO:0000259" key="3">
    <source>
        <dbReference type="SMART" id="SM00944"/>
    </source>
</evidence>
<dbReference type="AlphaFoldDB" id="A0A5C3Q502"/>
<dbReference type="GO" id="GO:0008240">
    <property type="term" value="F:tripeptidyl-peptidase activity"/>
    <property type="evidence" value="ECO:0007669"/>
    <property type="project" value="TreeGrafter"/>
</dbReference>
<feature type="domain" description="Peptidase S53 activation" evidence="3">
    <location>
        <begin position="33"/>
        <end position="191"/>
    </location>
</feature>
<dbReference type="GO" id="GO:0004175">
    <property type="term" value="F:endopeptidase activity"/>
    <property type="evidence" value="ECO:0007669"/>
    <property type="project" value="TreeGrafter"/>
</dbReference>
<dbReference type="EMBL" id="ML178857">
    <property type="protein sequence ID" value="TFK96606.1"/>
    <property type="molecule type" value="Genomic_DNA"/>
</dbReference>